<evidence type="ECO:0000256" key="5">
    <source>
        <dbReference type="ARBA" id="ARBA00022840"/>
    </source>
</evidence>
<keyword evidence="7" id="KW-1133">Transmembrane helix</keyword>
<dbReference type="InterPro" id="IPR041118">
    <property type="entry name" value="Rx_N"/>
</dbReference>
<feature type="domain" description="Disease resistance N-terminal" evidence="9">
    <location>
        <begin position="55"/>
        <end position="141"/>
    </location>
</feature>
<sequence length="1246" mass="140732">MISFVPVSIPSFPTFTFTFSLSTILVSSLFSHPLQRLIMEAVVTAIGTAFLNSAVDLLVQKLGSPGVLAFFKGRKLEKALLEKLTETLNAVNGLLSDAEEKQISVPAVRTWLVDVKDAVYEAEDLLDEVDYEVRRSELEADSQNGTDQVRRMLSSLNFFPYKKKEEVVENLEKIFERLERLEEKAQTLQLIRQVGERPPSQFVPTTSRLGTGSLVYGRDDAKKAIMELLLSDDAKGKSLEVIPIVGMGGIGKTTLAKYVYNDSEVQNWFDLKAWIYVSQDFHILKLTKDILKEVGLSDCDSMTANQLHSNLEKKLTGQKLLLVFDDVWRADQSEWDFLLTPLKSGAQGSKIVITTRDTSVASALQSVSPYRLKEMSDDDCWSLFSEHAFSGPDFNLVSQFKEMSFFERSDDSSIYFIMHDFTNDLAKFVSAEFFFSLSDGESCCKFSSKTRHLSYSGYNDLDNLVGSDQFQNLRTFLSLPKRSMPKQSHIFEIEQLWYTQEKSRVAGLVSKAASSFIQGMQIKESDKLLSKFKRLRVLSIVDTPYQLPGSIGDLKHLRYLDLSREKIRRLPEAVNLLYNLQVLILNGCQLLVELPAKMMKFINLYHLDITETKLLEMPPQMGNLSKLQLLTDFFVGKQNGSSIKELGELKCLREELRIWNLQNVVCVRDALEADLEGKNYIKRLMLVWSGDTDDSLHEHAILEQLRPHADVEDLAIVGYGGTKLPDWVGHSSFSNIVTLTLHGCKYCSSFPPLGQLASLKTLSVKEFNGVEVVGTEFYGSCTATKNPFKSLENLTFDTMLQWREWIPHVVENEGRAFPCLQQLCIKTCPNLTGQIPGIHLPSLLVLTIAGCPQLVPSLPSTLQSVIIDDLFLKYLPLNTLPKLKQLLIRRCPNLEFLCAQEEPLENSTSISSAKIFEYPSLEELSLRHCPNLKSVHCFLPSLVKLNIDYCDELESFPGLGLPSFPAMGLSSKLESVYIRKCNTLFAGRKQWDLQRLPSLSSFSFSGCEEVESFPEEDMLLPSTLTSLQISDLPHLKSLDVEGLQHLTSLRKFRIIRCPKLQSMPQLGLLSSLSELSIYACPLLEQKCQRETGEDWPKISHIHDIWINSHLIIRGEVWMIMRVSRAVQVYVGGSRCKYCSSLPPLCHVTSLKKLLIKAFDGVVAVGYEVYGSCSSTQIPLTSRQKQRAFSRLQVLRVRDCPNLVGLSFKLESLMIRCCKKILATCKEWDLQRLLSLSSFGFGRYEEV</sequence>
<evidence type="ECO:0000256" key="7">
    <source>
        <dbReference type="SAM" id="Phobius"/>
    </source>
</evidence>
<keyword evidence="6" id="KW-0175">Coiled coil</keyword>
<dbReference type="InterPro" id="IPR056789">
    <property type="entry name" value="LRR_R13L1-DRL21"/>
</dbReference>
<evidence type="ECO:0008006" key="13">
    <source>
        <dbReference type="Google" id="ProtNLM"/>
    </source>
</evidence>
<evidence type="ECO:0000256" key="3">
    <source>
        <dbReference type="ARBA" id="ARBA00022741"/>
    </source>
</evidence>
<reference evidence="11" key="1">
    <citation type="journal article" date="2020" name="bioRxiv">
        <title>Hybrid origin of Populus tomentosa Carr. identified through genome sequencing and phylogenomic analysis.</title>
        <authorList>
            <person name="An X."/>
            <person name="Gao K."/>
            <person name="Chen Z."/>
            <person name="Li J."/>
            <person name="Yang X."/>
            <person name="Yang X."/>
            <person name="Zhou J."/>
            <person name="Guo T."/>
            <person name="Zhao T."/>
            <person name="Huang S."/>
            <person name="Miao D."/>
            <person name="Khan W.U."/>
            <person name="Rao P."/>
            <person name="Ye M."/>
            <person name="Lei B."/>
            <person name="Liao W."/>
            <person name="Wang J."/>
            <person name="Ji L."/>
            <person name="Li Y."/>
            <person name="Guo B."/>
            <person name="Mustafa N.S."/>
            <person name="Li S."/>
            <person name="Yun Q."/>
            <person name="Keller S.R."/>
            <person name="Mao J."/>
            <person name="Zhang R."/>
            <person name="Strauss S.H."/>
        </authorList>
    </citation>
    <scope>NUCLEOTIDE SEQUENCE</scope>
    <source>
        <strain evidence="11">GM15</strain>
        <tissue evidence="11">Leaf</tissue>
    </source>
</reference>
<dbReference type="GO" id="GO:0006952">
    <property type="term" value="P:defense response"/>
    <property type="evidence" value="ECO:0007669"/>
    <property type="project" value="UniProtKB-KW"/>
</dbReference>
<protein>
    <recommendedName>
        <fullName evidence="13">Disease resistance RPP13-like protein 1</fullName>
    </recommendedName>
</protein>
<evidence type="ECO:0000256" key="2">
    <source>
        <dbReference type="ARBA" id="ARBA00022737"/>
    </source>
</evidence>
<dbReference type="Pfam" id="PF25019">
    <property type="entry name" value="LRR_R13L1-DRL21"/>
    <property type="match status" value="1"/>
</dbReference>
<keyword evidence="2" id="KW-0677">Repeat</keyword>
<proteinExistence type="predicted"/>
<dbReference type="Pfam" id="PF00931">
    <property type="entry name" value="NB-ARC"/>
    <property type="match status" value="1"/>
</dbReference>
<keyword evidence="5" id="KW-0067">ATP-binding</keyword>
<dbReference type="InterPro" id="IPR001611">
    <property type="entry name" value="Leu-rich_rpt"/>
</dbReference>
<dbReference type="Proteomes" id="UP000886885">
    <property type="component" value="Chromosome 17A"/>
</dbReference>
<keyword evidence="7" id="KW-0472">Membrane</keyword>
<evidence type="ECO:0000259" key="9">
    <source>
        <dbReference type="Pfam" id="PF18052"/>
    </source>
</evidence>
<dbReference type="FunFam" id="3.40.50.300:FF:001091">
    <property type="entry name" value="Probable disease resistance protein At1g61300"/>
    <property type="match status" value="1"/>
</dbReference>
<organism evidence="11 12">
    <name type="scientific">Populus tomentosa</name>
    <name type="common">Chinese white poplar</name>
    <dbReference type="NCBI Taxonomy" id="118781"/>
    <lineage>
        <taxon>Eukaryota</taxon>
        <taxon>Viridiplantae</taxon>
        <taxon>Streptophyta</taxon>
        <taxon>Embryophyta</taxon>
        <taxon>Tracheophyta</taxon>
        <taxon>Spermatophyta</taxon>
        <taxon>Magnoliopsida</taxon>
        <taxon>eudicotyledons</taxon>
        <taxon>Gunneridae</taxon>
        <taxon>Pentapetalae</taxon>
        <taxon>rosids</taxon>
        <taxon>fabids</taxon>
        <taxon>Malpighiales</taxon>
        <taxon>Salicaceae</taxon>
        <taxon>Saliceae</taxon>
        <taxon>Populus</taxon>
    </lineage>
</organism>
<name>A0A8X8C8D2_POPTO</name>
<dbReference type="GO" id="GO:0005524">
    <property type="term" value="F:ATP binding"/>
    <property type="evidence" value="ECO:0007669"/>
    <property type="project" value="UniProtKB-KW"/>
</dbReference>
<keyword evidence="7" id="KW-0812">Transmembrane</keyword>
<dbReference type="GO" id="GO:0043531">
    <property type="term" value="F:ADP binding"/>
    <property type="evidence" value="ECO:0007669"/>
    <property type="project" value="InterPro"/>
</dbReference>
<keyword evidence="4" id="KW-0611">Plant defense</keyword>
<evidence type="ECO:0000313" key="12">
    <source>
        <dbReference type="Proteomes" id="UP000886885"/>
    </source>
</evidence>
<feature type="coiled-coil region" evidence="6">
    <location>
        <begin position="161"/>
        <end position="191"/>
    </location>
</feature>
<keyword evidence="12" id="KW-1185">Reference proteome</keyword>
<dbReference type="Pfam" id="PF18052">
    <property type="entry name" value="Rx_N"/>
    <property type="match status" value="1"/>
</dbReference>
<dbReference type="InterPro" id="IPR002182">
    <property type="entry name" value="NB-ARC"/>
</dbReference>
<dbReference type="OrthoDB" id="831851at2759"/>
<evidence type="ECO:0000313" key="11">
    <source>
        <dbReference type="EMBL" id="KAG6743379.1"/>
    </source>
</evidence>
<accession>A0A8X8C8D2</accession>
<evidence type="ECO:0000256" key="4">
    <source>
        <dbReference type="ARBA" id="ARBA00022821"/>
    </source>
</evidence>
<evidence type="ECO:0000256" key="6">
    <source>
        <dbReference type="SAM" id="Coils"/>
    </source>
</evidence>
<dbReference type="PANTHER" id="PTHR36766:SF40">
    <property type="entry name" value="DISEASE RESISTANCE PROTEIN RGA3"/>
    <property type="match status" value="1"/>
</dbReference>
<dbReference type="AlphaFoldDB" id="A0A8X8C8D2"/>
<evidence type="ECO:0000259" key="10">
    <source>
        <dbReference type="Pfam" id="PF25019"/>
    </source>
</evidence>
<feature type="domain" description="R13L1/DRL21-like LRR repeat region" evidence="10">
    <location>
        <begin position="643"/>
        <end position="766"/>
    </location>
</feature>
<keyword evidence="1" id="KW-0433">Leucine-rich repeat</keyword>
<keyword evidence="3" id="KW-0547">Nucleotide-binding</keyword>
<evidence type="ECO:0000259" key="8">
    <source>
        <dbReference type="Pfam" id="PF00931"/>
    </source>
</evidence>
<dbReference type="PROSITE" id="PS51450">
    <property type="entry name" value="LRR"/>
    <property type="match status" value="1"/>
</dbReference>
<gene>
    <name evidence="11" type="ORF">POTOM_054333</name>
</gene>
<feature type="transmembrane region" description="Helical" evidence="7">
    <location>
        <begin position="12"/>
        <end position="30"/>
    </location>
</feature>
<comment type="caution">
    <text evidence="11">The sequence shown here is derived from an EMBL/GenBank/DDBJ whole genome shotgun (WGS) entry which is preliminary data.</text>
</comment>
<dbReference type="EMBL" id="JAAWWB010000033">
    <property type="protein sequence ID" value="KAG6743379.1"/>
    <property type="molecule type" value="Genomic_DNA"/>
</dbReference>
<dbReference type="PANTHER" id="PTHR36766">
    <property type="entry name" value="PLANT BROAD-SPECTRUM MILDEW RESISTANCE PROTEIN RPW8"/>
    <property type="match status" value="1"/>
</dbReference>
<feature type="domain" description="NB-ARC" evidence="8">
    <location>
        <begin position="220"/>
        <end position="391"/>
    </location>
</feature>
<evidence type="ECO:0000256" key="1">
    <source>
        <dbReference type="ARBA" id="ARBA00022614"/>
    </source>
</evidence>